<reference evidence="2 3" key="1">
    <citation type="submission" date="2024-09" db="EMBL/GenBank/DDBJ databases">
        <authorList>
            <person name="Sun Q."/>
            <person name="Mori K."/>
        </authorList>
    </citation>
    <scope>NUCLEOTIDE SEQUENCE [LARGE SCALE GENOMIC DNA]</scope>
    <source>
        <strain evidence="2 3">CCM 7609</strain>
    </source>
</reference>
<protein>
    <submittedName>
        <fullName evidence="2">Uncharacterized protein</fullName>
    </submittedName>
</protein>
<feature type="compositionally biased region" description="Basic and acidic residues" evidence="1">
    <location>
        <begin position="1"/>
        <end position="15"/>
    </location>
</feature>
<feature type="compositionally biased region" description="Gly residues" evidence="1">
    <location>
        <begin position="80"/>
        <end position="91"/>
    </location>
</feature>
<dbReference type="EMBL" id="JBHMFI010000002">
    <property type="protein sequence ID" value="MFB9074304.1"/>
    <property type="molecule type" value="Genomic_DNA"/>
</dbReference>
<sequence length="107" mass="10800">MVRVDAGVDHRDRDALALAGPPRVTESVLVQPVLPVPPFIRGGGGQGGPTHRTGLGPASGRRRQQHGSGDEGRGEHGDGQHGGQGHSGQAGGAERSTAEARGPPPPS</sequence>
<name>A0ABV5G5X0_9MICC</name>
<comment type="caution">
    <text evidence="2">The sequence shown here is derived from an EMBL/GenBank/DDBJ whole genome shotgun (WGS) entry which is preliminary data.</text>
</comment>
<feature type="compositionally biased region" description="Basic and acidic residues" evidence="1">
    <location>
        <begin position="68"/>
        <end position="79"/>
    </location>
</feature>
<gene>
    <name evidence="2" type="ORF">ACFFX0_25155</name>
</gene>
<organism evidence="2 3">
    <name type="scientific">Citricoccus parietis</name>
    <dbReference type="NCBI Taxonomy" id="592307"/>
    <lineage>
        <taxon>Bacteria</taxon>
        <taxon>Bacillati</taxon>
        <taxon>Actinomycetota</taxon>
        <taxon>Actinomycetes</taxon>
        <taxon>Micrococcales</taxon>
        <taxon>Micrococcaceae</taxon>
        <taxon>Citricoccus</taxon>
    </lineage>
</organism>
<feature type="region of interest" description="Disordered" evidence="1">
    <location>
        <begin position="1"/>
        <end position="107"/>
    </location>
</feature>
<evidence type="ECO:0000313" key="2">
    <source>
        <dbReference type="EMBL" id="MFB9074304.1"/>
    </source>
</evidence>
<accession>A0ABV5G5X0</accession>
<evidence type="ECO:0000256" key="1">
    <source>
        <dbReference type="SAM" id="MobiDB-lite"/>
    </source>
</evidence>
<keyword evidence="3" id="KW-1185">Reference proteome</keyword>
<dbReference type="Proteomes" id="UP001589575">
    <property type="component" value="Unassembled WGS sequence"/>
</dbReference>
<evidence type="ECO:0000313" key="3">
    <source>
        <dbReference type="Proteomes" id="UP001589575"/>
    </source>
</evidence>
<proteinExistence type="predicted"/>